<dbReference type="InterPro" id="IPR036047">
    <property type="entry name" value="F-box-like_dom_sf"/>
</dbReference>
<reference evidence="2 3" key="1">
    <citation type="journal article" date="2011" name="PLoS Pathog.">
        <title>Endophytic Life Strategies Decoded by Genome and Transcriptome Analyses of the Mutualistic Root Symbiont Piriformospora indica.</title>
        <authorList>
            <person name="Zuccaro A."/>
            <person name="Lahrmann U."/>
            <person name="Guldener U."/>
            <person name="Langen G."/>
            <person name="Pfiffi S."/>
            <person name="Biedenkopf D."/>
            <person name="Wong P."/>
            <person name="Samans B."/>
            <person name="Grimm C."/>
            <person name="Basiewicz M."/>
            <person name="Murat C."/>
            <person name="Martin F."/>
            <person name="Kogel K.H."/>
        </authorList>
    </citation>
    <scope>NUCLEOTIDE SEQUENCE [LARGE SCALE GENOMIC DNA]</scope>
    <source>
        <strain evidence="2 3">DSM 11827</strain>
    </source>
</reference>
<accession>G4THJ8</accession>
<evidence type="ECO:0000259" key="1">
    <source>
        <dbReference type="PROSITE" id="PS50181"/>
    </source>
</evidence>
<dbReference type="InterPro" id="IPR001810">
    <property type="entry name" value="F-box_dom"/>
</dbReference>
<proteinExistence type="predicted"/>
<dbReference type="OrthoDB" id="2745718at2759"/>
<evidence type="ECO:0000313" key="2">
    <source>
        <dbReference type="EMBL" id="CCA70791.1"/>
    </source>
</evidence>
<dbReference type="Proteomes" id="UP000007148">
    <property type="component" value="Unassembled WGS sequence"/>
</dbReference>
<dbReference type="SUPFAM" id="SSF81383">
    <property type="entry name" value="F-box domain"/>
    <property type="match status" value="1"/>
</dbReference>
<dbReference type="OMA" id="ECHAYEL"/>
<name>G4THJ8_SERID</name>
<sequence>MPSLHSLPTELVEIIFSKLSARDILVCSSTCQYLRLLVLESSLLQLIIELAVSGLRLRNHANGTLWQSISVHDRLNALRRSETRWRNLNPKYIARIPLEQFEYEVCDGLFGHGISIAHPWFRGIEINRIGLSDENQSCPVWRRYDDVGIFLADFSFDLASDLLVLAAAPIQHRTAKDLHLRTLSSNVDHPLVTYPILRGPGSETWLNTDIKIAGTYLAVHFGHPTFIGPEQGRLCIWEWQTGDLLHTTTSTSGFAFLSPASVAATFFIEEENGDAVTEIGLFRIGSKEPIVELELPFRAHPTMCSVLSDRPLVDAPSSLSNHSPAPFMADETAAKVFVLQMDNFNRHIFVAVKPLLELLDAGALRSSNSAIPHANRYSWTEWGPPSTFWLQSHVIEPGYTSVSGSRVCAVSHIKQLFDTNVPSGEENMGIVRSCTLGTENVRPGATTILVMDFNMRSIEYLNGRAGRTDLFAPNIRWEIDVEGETMISTLPFRAFQIEQVPYIEAIVTPDHIIGIRDTQDGTVYEVLQFTE</sequence>
<protein>
    <recommendedName>
        <fullName evidence="1">F-box domain-containing protein</fullName>
    </recommendedName>
</protein>
<gene>
    <name evidence="2" type="ORF">PIIN_04726</name>
</gene>
<dbReference type="AlphaFoldDB" id="G4THJ8"/>
<keyword evidence="3" id="KW-1185">Reference proteome</keyword>
<evidence type="ECO:0000313" key="3">
    <source>
        <dbReference type="Proteomes" id="UP000007148"/>
    </source>
</evidence>
<organism evidence="2 3">
    <name type="scientific">Serendipita indica (strain DSM 11827)</name>
    <name type="common">Root endophyte fungus</name>
    <name type="synonym">Piriformospora indica</name>
    <dbReference type="NCBI Taxonomy" id="1109443"/>
    <lineage>
        <taxon>Eukaryota</taxon>
        <taxon>Fungi</taxon>
        <taxon>Dikarya</taxon>
        <taxon>Basidiomycota</taxon>
        <taxon>Agaricomycotina</taxon>
        <taxon>Agaricomycetes</taxon>
        <taxon>Sebacinales</taxon>
        <taxon>Serendipitaceae</taxon>
        <taxon>Serendipita</taxon>
    </lineage>
</organism>
<dbReference type="Gene3D" id="1.20.1280.50">
    <property type="match status" value="1"/>
</dbReference>
<dbReference type="Pfam" id="PF12937">
    <property type="entry name" value="F-box-like"/>
    <property type="match status" value="1"/>
</dbReference>
<dbReference type="PROSITE" id="PS50181">
    <property type="entry name" value="FBOX"/>
    <property type="match status" value="1"/>
</dbReference>
<dbReference type="SMART" id="SM00256">
    <property type="entry name" value="FBOX"/>
    <property type="match status" value="1"/>
</dbReference>
<dbReference type="CDD" id="cd09917">
    <property type="entry name" value="F-box_SF"/>
    <property type="match status" value="1"/>
</dbReference>
<dbReference type="HOGENOM" id="CLU_512997_0_0_1"/>
<feature type="domain" description="F-box" evidence="1">
    <location>
        <begin position="1"/>
        <end position="47"/>
    </location>
</feature>
<comment type="caution">
    <text evidence="2">The sequence shown here is derived from an EMBL/GenBank/DDBJ whole genome shotgun (WGS) entry which is preliminary data.</text>
</comment>
<dbReference type="InParanoid" id="G4THJ8"/>
<dbReference type="EMBL" id="CAFZ01000095">
    <property type="protein sequence ID" value="CCA70791.1"/>
    <property type="molecule type" value="Genomic_DNA"/>
</dbReference>